<keyword evidence="1" id="KW-0812">Transmembrane</keyword>
<evidence type="ECO:0000313" key="3">
    <source>
        <dbReference type="Proteomes" id="UP001595904"/>
    </source>
</evidence>
<dbReference type="RefSeq" id="WP_380599578.1">
    <property type="nucleotide sequence ID" value="NZ_JBHSDU010000003.1"/>
</dbReference>
<evidence type="ECO:0000256" key="1">
    <source>
        <dbReference type="SAM" id="Phobius"/>
    </source>
</evidence>
<accession>A0ABV8SV28</accession>
<comment type="caution">
    <text evidence="2">The sequence shown here is derived from an EMBL/GenBank/DDBJ whole genome shotgun (WGS) entry which is preliminary data.</text>
</comment>
<keyword evidence="1" id="KW-1133">Transmembrane helix</keyword>
<sequence>MLLTDLAKLRPPYLVATVLCWNAAILAVKAAVPPLPLLLLSSTSLALGVVTLCVRRTRWAPGLVVRDDIALDEVRGVLFLISFFSLVLAAWGFVTAYELEFGPRSKATIY</sequence>
<reference evidence="3" key="1">
    <citation type="journal article" date="2019" name="Int. J. Syst. Evol. Microbiol.">
        <title>The Global Catalogue of Microorganisms (GCM) 10K type strain sequencing project: providing services to taxonomists for standard genome sequencing and annotation.</title>
        <authorList>
            <consortium name="The Broad Institute Genomics Platform"/>
            <consortium name="The Broad Institute Genome Sequencing Center for Infectious Disease"/>
            <person name="Wu L."/>
            <person name="Ma J."/>
        </authorList>
    </citation>
    <scope>NUCLEOTIDE SEQUENCE [LARGE SCALE GENOMIC DNA]</scope>
    <source>
        <strain evidence="3">CGMCC 1.10759</strain>
    </source>
</reference>
<dbReference type="Proteomes" id="UP001595904">
    <property type="component" value="Unassembled WGS sequence"/>
</dbReference>
<feature type="transmembrane region" description="Helical" evidence="1">
    <location>
        <begin position="37"/>
        <end position="55"/>
    </location>
</feature>
<keyword evidence="1" id="KW-0472">Membrane</keyword>
<proteinExistence type="predicted"/>
<evidence type="ECO:0000313" key="2">
    <source>
        <dbReference type="EMBL" id="MFC4311332.1"/>
    </source>
</evidence>
<gene>
    <name evidence="2" type="ORF">ACFPN2_19695</name>
</gene>
<organism evidence="2 3">
    <name type="scientific">Steroidobacter flavus</name>
    <dbReference type="NCBI Taxonomy" id="1842136"/>
    <lineage>
        <taxon>Bacteria</taxon>
        <taxon>Pseudomonadati</taxon>
        <taxon>Pseudomonadota</taxon>
        <taxon>Gammaproteobacteria</taxon>
        <taxon>Steroidobacterales</taxon>
        <taxon>Steroidobacteraceae</taxon>
        <taxon>Steroidobacter</taxon>
    </lineage>
</organism>
<name>A0ABV8SV28_9GAMM</name>
<protein>
    <submittedName>
        <fullName evidence="2">Uncharacterized protein</fullName>
    </submittedName>
</protein>
<feature type="transmembrane region" description="Helical" evidence="1">
    <location>
        <begin position="12"/>
        <end position="31"/>
    </location>
</feature>
<feature type="transmembrane region" description="Helical" evidence="1">
    <location>
        <begin position="76"/>
        <end position="94"/>
    </location>
</feature>
<keyword evidence="3" id="KW-1185">Reference proteome</keyword>
<dbReference type="EMBL" id="JBHSDU010000003">
    <property type="protein sequence ID" value="MFC4311332.1"/>
    <property type="molecule type" value="Genomic_DNA"/>
</dbReference>